<dbReference type="OrthoDB" id="6259117at2759"/>
<proteinExistence type="predicted"/>
<dbReference type="Proteomes" id="UP000281553">
    <property type="component" value="Unassembled WGS sequence"/>
</dbReference>
<feature type="compositionally biased region" description="Basic and acidic residues" evidence="1">
    <location>
        <begin position="9"/>
        <end position="32"/>
    </location>
</feature>
<feature type="region of interest" description="Disordered" evidence="1">
    <location>
        <begin position="154"/>
        <end position="182"/>
    </location>
</feature>
<dbReference type="AlphaFoldDB" id="A0A3P6PP27"/>
<feature type="compositionally biased region" description="Acidic residues" evidence="1">
    <location>
        <begin position="160"/>
        <end position="179"/>
    </location>
</feature>
<feature type="non-terminal residue" evidence="2">
    <location>
        <position position="300"/>
    </location>
</feature>
<protein>
    <submittedName>
        <fullName evidence="2">Uncharacterized protein</fullName>
    </submittedName>
</protein>
<accession>A0A3P6PP27</accession>
<feature type="compositionally biased region" description="Low complexity" evidence="1">
    <location>
        <begin position="214"/>
        <end position="227"/>
    </location>
</feature>
<keyword evidence="3" id="KW-1185">Reference proteome</keyword>
<organism evidence="2 3">
    <name type="scientific">Dibothriocephalus latus</name>
    <name type="common">Fish tapeworm</name>
    <name type="synonym">Diphyllobothrium latum</name>
    <dbReference type="NCBI Taxonomy" id="60516"/>
    <lineage>
        <taxon>Eukaryota</taxon>
        <taxon>Metazoa</taxon>
        <taxon>Spiralia</taxon>
        <taxon>Lophotrochozoa</taxon>
        <taxon>Platyhelminthes</taxon>
        <taxon>Cestoda</taxon>
        <taxon>Eucestoda</taxon>
        <taxon>Diphyllobothriidea</taxon>
        <taxon>Diphyllobothriidae</taxon>
        <taxon>Dibothriocephalus</taxon>
    </lineage>
</organism>
<evidence type="ECO:0000313" key="2">
    <source>
        <dbReference type="EMBL" id="VDK41666.1"/>
    </source>
</evidence>
<feature type="compositionally biased region" description="Polar residues" evidence="1">
    <location>
        <begin position="34"/>
        <end position="46"/>
    </location>
</feature>
<reference evidence="2 3" key="1">
    <citation type="submission" date="2018-11" db="EMBL/GenBank/DDBJ databases">
        <authorList>
            <consortium name="Pathogen Informatics"/>
        </authorList>
    </citation>
    <scope>NUCLEOTIDE SEQUENCE [LARGE SCALE GENOMIC DNA]</scope>
</reference>
<evidence type="ECO:0000313" key="3">
    <source>
        <dbReference type="Proteomes" id="UP000281553"/>
    </source>
</evidence>
<feature type="region of interest" description="Disordered" evidence="1">
    <location>
        <begin position="1"/>
        <end position="46"/>
    </location>
</feature>
<name>A0A3P6PP27_DIBLA</name>
<gene>
    <name evidence="2" type="ORF">DILT_LOCUS1279</name>
</gene>
<feature type="region of interest" description="Disordered" evidence="1">
    <location>
        <begin position="210"/>
        <end position="234"/>
    </location>
</feature>
<evidence type="ECO:0000256" key="1">
    <source>
        <dbReference type="SAM" id="MobiDB-lite"/>
    </source>
</evidence>
<dbReference type="EMBL" id="UYRU01008071">
    <property type="protein sequence ID" value="VDK41666.1"/>
    <property type="molecule type" value="Genomic_DNA"/>
</dbReference>
<sequence length="300" mass="33971">MDLSPKAIDLAKKPRRRSDGSDALHKSQRVIDRMSTSTTETPDLSSQSKFLHFSALPASFDDSLSEKSSLTLTDSTAKVSSRDEHLASRLTVRPAFSVDQDFLAEQWELSPLNHQRSLALRRHTVQGYKINQMFKAHETTKSITQLVHLSIASASHDQDESSESSDSDEIDPSISELDDNLLPVPAFDETIRHDQERTLQPAAHFKLNLPLVKPPSSRGSSQQQRQSPMKERATPVGAANEWMNLRDHRRARQTDRKVPGKETTRAEVLERCKLPPIMRDLLKPGQRKSAPHWWTSDWLE</sequence>